<dbReference type="PROSITE" id="PS51257">
    <property type="entry name" value="PROKAR_LIPOPROTEIN"/>
    <property type="match status" value="1"/>
</dbReference>
<dbReference type="EMBL" id="WTVM01000053">
    <property type="protein sequence ID" value="NMG03376.1"/>
    <property type="molecule type" value="Genomic_DNA"/>
</dbReference>
<keyword evidence="3" id="KW-1185">Reference proteome</keyword>
<name>A0A972FJC4_9RHOO</name>
<evidence type="ECO:0000313" key="2">
    <source>
        <dbReference type="EMBL" id="NMG03376.1"/>
    </source>
</evidence>
<feature type="signal peptide" evidence="1">
    <location>
        <begin position="1"/>
        <end position="22"/>
    </location>
</feature>
<proteinExistence type="predicted"/>
<protein>
    <submittedName>
        <fullName evidence="2">Uncharacterized protein</fullName>
    </submittedName>
</protein>
<sequence length="47" mass="4835">MARYFAALLVVMLAVGSASVMACPGEKGKILDGTLDSTQTSSQGTRT</sequence>
<organism evidence="2 3">
    <name type="scientific">Azoarcus taiwanensis</name>
    <dbReference type="NCBI Taxonomy" id="666964"/>
    <lineage>
        <taxon>Bacteria</taxon>
        <taxon>Pseudomonadati</taxon>
        <taxon>Pseudomonadota</taxon>
        <taxon>Betaproteobacteria</taxon>
        <taxon>Rhodocyclales</taxon>
        <taxon>Zoogloeaceae</taxon>
        <taxon>Azoarcus</taxon>
    </lineage>
</organism>
<feature type="chain" id="PRO_5036939450" evidence="1">
    <location>
        <begin position="23"/>
        <end position="47"/>
    </location>
</feature>
<accession>A0A972FJC4</accession>
<reference evidence="2" key="1">
    <citation type="submission" date="2019-12" db="EMBL/GenBank/DDBJ databases">
        <title>Comparative genomics gives insights into the taxonomy of the Azoarcus-Aromatoleum group and reveals separate origins of nif in the plant-associated Azoarcus and non-plant-associated Aromatoleum sub-groups.</title>
        <authorList>
            <person name="Lafos M."/>
            <person name="Maluk M."/>
            <person name="Batista M."/>
            <person name="Junghare M."/>
            <person name="Carmona M."/>
            <person name="Faoro H."/>
            <person name="Cruz L.M."/>
            <person name="Battistoni F."/>
            <person name="De Souza E."/>
            <person name="Pedrosa F."/>
            <person name="Chen W.-M."/>
            <person name="Poole P.S."/>
            <person name="Dixon R.A."/>
            <person name="James E.K."/>
        </authorList>
    </citation>
    <scope>NUCLEOTIDE SEQUENCE</scope>
    <source>
        <strain evidence="2">NSC3</strain>
    </source>
</reference>
<gene>
    <name evidence="2" type="ORF">GPA21_10360</name>
</gene>
<evidence type="ECO:0000256" key="1">
    <source>
        <dbReference type="SAM" id="SignalP"/>
    </source>
</evidence>
<dbReference type="AlphaFoldDB" id="A0A972FJC4"/>
<keyword evidence="1" id="KW-0732">Signal</keyword>
<dbReference type="Proteomes" id="UP000599523">
    <property type="component" value="Unassembled WGS sequence"/>
</dbReference>
<evidence type="ECO:0000313" key="3">
    <source>
        <dbReference type="Proteomes" id="UP000599523"/>
    </source>
</evidence>
<comment type="caution">
    <text evidence="2">The sequence shown here is derived from an EMBL/GenBank/DDBJ whole genome shotgun (WGS) entry which is preliminary data.</text>
</comment>